<comment type="caution">
    <text evidence="2">The sequence shown here is derived from an EMBL/GenBank/DDBJ whole genome shotgun (WGS) entry which is preliminary data.</text>
</comment>
<protein>
    <recommendedName>
        <fullName evidence="1">Microcin J25-processing protein McjB C-terminal domain-containing protein</fullName>
    </recommendedName>
</protein>
<gene>
    <name evidence="2" type="ORF">GCM10011494_24510</name>
</gene>
<dbReference type="NCBIfam" id="NF033537">
    <property type="entry name" value="lasso_biosyn_B2"/>
    <property type="match status" value="1"/>
</dbReference>
<evidence type="ECO:0000313" key="2">
    <source>
        <dbReference type="EMBL" id="GGC05050.1"/>
    </source>
</evidence>
<feature type="domain" description="Microcin J25-processing protein McjB C-terminal" evidence="1">
    <location>
        <begin position="109"/>
        <end position="217"/>
    </location>
</feature>
<name>A0A916TTK6_9SPHN</name>
<dbReference type="Pfam" id="PF13471">
    <property type="entry name" value="Transglut_core3"/>
    <property type="match status" value="1"/>
</dbReference>
<proteinExistence type="predicted"/>
<dbReference type="InterPro" id="IPR032708">
    <property type="entry name" value="McjB_C"/>
</dbReference>
<accession>A0A916TTK6</accession>
<dbReference type="InterPro" id="IPR053521">
    <property type="entry name" value="McjB-like"/>
</dbReference>
<dbReference type="RefSeq" id="WP_188771829.1">
    <property type="nucleotide sequence ID" value="NZ_BMHK01000015.1"/>
</dbReference>
<evidence type="ECO:0000259" key="1">
    <source>
        <dbReference type="Pfam" id="PF13471"/>
    </source>
</evidence>
<organism evidence="2 3">
    <name type="scientific">Novosphingobium endophyticum</name>
    <dbReference type="NCBI Taxonomy" id="1955250"/>
    <lineage>
        <taxon>Bacteria</taxon>
        <taxon>Pseudomonadati</taxon>
        <taxon>Pseudomonadota</taxon>
        <taxon>Alphaproteobacteria</taxon>
        <taxon>Sphingomonadales</taxon>
        <taxon>Sphingomonadaceae</taxon>
        <taxon>Novosphingobium</taxon>
    </lineage>
</organism>
<dbReference type="EMBL" id="BMHK01000015">
    <property type="protein sequence ID" value="GGC05050.1"/>
    <property type="molecule type" value="Genomic_DNA"/>
</dbReference>
<reference evidence="2" key="2">
    <citation type="submission" date="2020-09" db="EMBL/GenBank/DDBJ databases">
        <authorList>
            <person name="Sun Q."/>
            <person name="Zhou Y."/>
        </authorList>
    </citation>
    <scope>NUCLEOTIDE SEQUENCE</scope>
    <source>
        <strain evidence="2">CGMCC 1.15095</strain>
    </source>
</reference>
<keyword evidence="3" id="KW-1185">Reference proteome</keyword>
<dbReference type="AlphaFoldDB" id="A0A916TTK6"/>
<reference evidence="2" key="1">
    <citation type="journal article" date="2014" name="Int. J. Syst. Evol. Microbiol.">
        <title>Complete genome sequence of Corynebacterium casei LMG S-19264T (=DSM 44701T), isolated from a smear-ripened cheese.</title>
        <authorList>
            <consortium name="US DOE Joint Genome Institute (JGI-PGF)"/>
            <person name="Walter F."/>
            <person name="Albersmeier A."/>
            <person name="Kalinowski J."/>
            <person name="Ruckert C."/>
        </authorList>
    </citation>
    <scope>NUCLEOTIDE SEQUENCE</scope>
    <source>
        <strain evidence="2">CGMCC 1.15095</strain>
    </source>
</reference>
<sequence>MGHSLRAGISYCDAGGRLIFLDVHADRYFCLAPEAEAAFRRLVAHPGASEAAAPGLLESGMLVRTRHAEVPRPFSLARRAETSLLDLPRLRASSAELLAALSRLALAGLLLRRRGLRRSLERLAAARPSCAPARLDMPQALQRPAAAFEMSARLVRSHDQCLPRSIALARHCAARGLAADLVIGVRLRPFAAHAWVQAGPWLLNDRLDTVRTYTPILAV</sequence>
<dbReference type="Proteomes" id="UP000608154">
    <property type="component" value="Unassembled WGS sequence"/>
</dbReference>
<evidence type="ECO:0000313" key="3">
    <source>
        <dbReference type="Proteomes" id="UP000608154"/>
    </source>
</evidence>